<keyword evidence="1" id="KW-0472">Membrane</keyword>
<feature type="transmembrane region" description="Helical" evidence="1">
    <location>
        <begin position="107"/>
        <end position="126"/>
    </location>
</feature>
<dbReference type="InterPro" id="IPR045339">
    <property type="entry name" value="DUF6534"/>
</dbReference>
<feature type="transmembrane region" description="Helical" evidence="1">
    <location>
        <begin position="76"/>
        <end position="101"/>
    </location>
</feature>
<dbReference type="Proteomes" id="UP000284706">
    <property type="component" value="Unassembled WGS sequence"/>
</dbReference>
<reference evidence="3 4" key="1">
    <citation type="journal article" date="2018" name="Evol. Lett.">
        <title>Horizontal gene cluster transfer increased hallucinogenic mushroom diversity.</title>
        <authorList>
            <person name="Reynolds H.T."/>
            <person name="Vijayakumar V."/>
            <person name="Gluck-Thaler E."/>
            <person name="Korotkin H.B."/>
            <person name="Matheny P.B."/>
            <person name="Slot J.C."/>
        </authorList>
    </citation>
    <scope>NUCLEOTIDE SEQUENCE [LARGE SCALE GENOMIC DNA]</scope>
    <source>
        <strain evidence="3 4">SRW20</strain>
    </source>
</reference>
<sequence>MASQVVSTSFIDLRFRYGTYTRFSEEVKWVFTCVLALSTAVDMLSTGSLFALLHTSRTGAPRRFHPRSVNALIDTLIMFAFETASLTSAGTVVTMICWLAMPNNIVFLGVHFVIGKLYALSLLVTLNMREDIRRGRSAGVKKDAKRGSSDLTQNGAVLEVKVERTVHYDV</sequence>
<keyword evidence="1" id="KW-0812">Transmembrane</keyword>
<evidence type="ECO:0000256" key="1">
    <source>
        <dbReference type="SAM" id="Phobius"/>
    </source>
</evidence>
<organism evidence="3 4">
    <name type="scientific">Gymnopilus dilepis</name>
    <dbReference type="NCBI Taxonomy" id="231916"/>
    <lineage>
        <taxon>Eukaryota</taxon>
        <taxon>Fungi</taxon>
        <taxon>Dikarya</taxon>
        <taxon>Basidiomycota</taxon>
        <taxon>Agaricomycotina</taxon>
        <taxon>Agaricomycetes</taxon>
        <taxon>Agaricomycetidae</taxon>
        <taxon>Agaricales</taxon>
        <taxon>Agaricineae</taxon>
        <taxon>Hymenogastraceae</taxon>
        <taxon>Gymnopilus</taxon>
    </lineage>
</organism>
<gene>
    <name evidence="3" type="ORF">CVT26_009198</name>
</gene>
<dbReference type="OrthoDB" id="3206554at2759"/>
<dbReference type="PANTHER" id="PTHR40465:SF1">
    <property type="entry name" value="DUF6534 DOMAIN-CONTAINING PROTEIN"/>
    <property type="match status" value="1"/>
</dbReference>
<dbReference type="PANTHER" id="PTHR40465">
    <property type="entry name" value="CHROMOSOME 1, WHOLE GENOME SHOTGUN SEQUENCE"/>
    <property type="match status" value="1"/>
</dbReference>
<name>A0A409Y9Q4_9AGAR</name>
<evidence type="ECO:0000259" key="2">
    <source>
        <dbReference type="Pfam" id="PF20152"/>
    </source>
</evidence>
<accession>A0A409Y9Q4</accession>
<comment type="caution">
    <text evidence="3">The sequence shown here is derived from an EMBL/GenBank/DDBJ whole genome shotgun (WGS) entry which is preliminary data.</text>
</comment>
<proteinExistence type="predicted"/>
<dbReference type="Pfam" id="PF20152">
    <property type="entry name" value="DUF6534"/>
    <property type="match status" value="1"/>
</dbReference>
<keyword evidence="4" id="KW-1185">Reference proteome</keyword>
<dbReference type="AlphaFoldDB" id="A0A409Y9Q4"/>
<feature type="domain" description="DUF6534" evidence="2">
    <location>
        <begin position="38"/>
        <end position="130"/>
    </location>
</feature>
<protein>
    <recommendedName>
        <fullName evidence="2">DUF6534 domain-containing protein</fullName>
    </recommendedName>
</protein>
<feature type="transmembrane region" description="Helical" evidence="1">
    <location>
        <begin position="29"/>
        <end position="55"/>
    </location>
</feature>
<evidence type="ECO:0000313" key="4">
    <source>
        <dbReference type="Proteomes" id="UP000284706"/>
    </source>
</evidence>
<dbReference type="EMBL" id="NHYE01001050">
    <property type="protein sequence ID" value="PPQ99664.1"/>
    <property type="molecule type" value="Genomic_DNA"/>
</dbReference>
<evidence type="ECO:0000313" key="3">
    <source>
        <dbReference type="EMBL" id="PPQ99664.1"/>
    </source>
</evidence>
<keyword evidence="1" id="KW-1133">Transmembrane helix</keyword>
<dbReference type="STRING" id="231916.A0A409Y9Q4"/>
<dbReference type="InParanoid" id="A0A409Y9Q4"/>